<keyword evidence="2" id="KW-1185">Reference proteome</keyword>
<organism evidence="1 2">
    <name type="scientific">Chitinophaga pollutisoli</name>
    <dbReference type="NCBI Taxonomy" id="3133966"/>
    <lineage>
        <taxon>Bacteria</taxon>
        <taxon>Pseudomonadati</taxon>
        <taxon>Bacteroidota</taxon>
        <taxon>Chitinophagia</taxon>
        <taxon>Chitinophagales</taxon>
        <taxon>Chitinophagaceae</taxon>
        <taxon>Chitinophaga</taxon>
    </lineage>
</organism>
<dbReference type="RefSeq" id="WP_341836793.1">
    <property type="nucleotide sequence ID" value="NZ_CP149822.1"/>
</dbReference>
<name>A0ABZ2YQY8_9BACT</name>
<reference evidence="2" key="1">
    <citation type="submission" date="2024-03" db="EMBL/GenBank/DDBJ databases">
        <title>Chitinophaga horti sp. nov., isolated from garden soil.</title>
        <authorList>
            <person name="Lee D.S."/>
            <person name="Han D.M."/>
            <person name="Baek J.H."/>
            <person name="Choi D.G."/>
            <person name="Jeon J.H."/>
            <person name="Jeon C.O."/>
        </authorList>
    </citation>
    <scope>NUCLEOTIDE SEQUENCE [LARGE SCALE GENOMIC DNA]</scope>
    <source>
        <strain evidence="2">GPA1</strain>
    </source>
</reference>
<dbReference type="EMBL" id="CP149822">
    <property type="protein sequence ID" value="WZN41950.1"/>
    <property type="molecule type" value="Genomic_DNA"/>
</dbReference>
<evidence type="ECO:0000313" key="1">
    <source>
        <dbReference type="EMBL" id="WZN41950.1"/>
    </source>
</evidence>
<evidence type="ECO:0000313" key="2">
    <source>
        <dbReference type="Proteomes" id="UP001485459"/>
    </source>
</evidence>
<dbReference type="Proteomes" id="UP001485459">
    <property type="component" value="Chromosome"/>
</dbReference>
<accession>A0ABZ2YQY8</accession>
<protein>
    <recommendedName>
        <fullName evidence="3">GLPGLI family protein</fullName>
    </recommendedName>
</protein>
<sequence>MEIHQLHNTTFMVDSDSMVFRYGKQFKKCLRADHMNITPNGYEATQEFRGKTFPFFVELDPNGMRKRFSLAIDEKLPKTDQELRCNPDLILERIKFGKHPTITVGEWIYYANIRIWQLELQMNPKTGYDWEPISLDDVSQYDYGFKFYIDARNGMLLDDWEIMDKKHAILVEIPIAAAMDPVGWARLNNEPDLKYIDQHPIRYNIEARYGPYYSHKLYPKPVARRAPTATNKRTKKQ</sequence>
<proteinExistence type="predicted"/>
<gene>
    <name evidence="1" type="ORF">WJU16_02730</name>
</gene>
<evidence type="ECO:0008006" key="3">
    <source>
        <dbReference type="Google" id="ProtNLM"/>
    </source>
</evidence>